<accession>A0A1G9ZUI0</accession>
<dbReference type="InterPro" id="IPR005149">
    <property type="entry name" value="Tscrpt_reg_PadR_N"/>
</dbReference>
<proteinExistence type="predicted"/>
<name>A0A1G9ZUI0_9ACTO</name>
<dbReference type="AlphaFoldDB" id="A0A1G9ZUI0"/>
<evidence type="ECO:0000313" key="3">
    <source>
        <dbReference type="Proteomes" id="UP000199671"/>
    </source>
</evidence>
<dbReference type="Proteomes" id="UP000199671">
    <property type="component" value="Unassembled WGS sequence"/>
</dbReference>
<sequence>MISADAIRGYIDLIVLVLLHDRPSYAYELAKTIAAVAQGQYAIKQTTLYSALKRLESMGLVSSFADTSESGKPRTYYRLTEAGAARLNDKLTEWEDTKTLVDRFAQRTPSPDTPVQP</sequence>
<feature type="domain" description="Transcription regulator PadR N-terminal" evidence="1">
    <location>
        <begin position="15"/>
        <end position="88"/>
    </location>
</feature>
<protein>
    <submittedName>
        <fullName evidence="2">Transcriptional regulator PadR-like family protein</fullName>
    </submittedName>
</protein>
<dbReference type="PANTHER" id="PTHR33169">
    <property type="entry name" value="PADR-FAMILY TRANSCRIPTIONAL REGULATOR"/>
    <property type="match status" value="1"/>
</dbReference>
<dbReference type="EMBL" id="FNHU01000020">
    <property type="protein sequence ID" value="SDN25049.1"/>
    <property type="molecule type" value="Genomic_DNA"/>
</dbReference>
<dbReference type="SUPFAM" id="SSF46785">
    <property type="entry name" value="Winged helix' DNA-binding domain"/>
    <property type="match status" value="1"/>
</dbReference>
<dbReference type="Pfam" id="PF03551">
    <property type="entry name" value="PadR"/>
    <property type="match status" value="1"/>
</dbReference>
<dbReference type="InterPro" id="IPR036390">
    <property type="entry name" value="WH_DNA-bd_sf"/>
</dbReference>
<dbReference type="CDD" id="cd00090">
    <property type="entry name" value="HTH_ARSR"/>
    <property type="match status" value="1"/>
</dbReference>
<dbReference type="InterPro" id="IPR011991">
    <property type="entry name" value="ArsR-like_HTH"/>
</dbReference>
<dbReference type="OrthoDB" id="122286at2"/>
<organism evidence="2 3">
    <name type="scientific">Actinomyces ruminicola</name>
    <dbReference type="NCBI Taxonomy" id="332524"/>
    <lineage>
        <taxon>Bacteria</taxon>
        <taxon>Bacillati</taxon>
        <taxon>Actinomycetota</taxon>
        <taxon>Actinomycetes</taxon>
        <taxon>Actinomycetales</taxon>
        <taxon>Actinomycetaceae</taxon>
        <taxon>Actinomyces</taxon>
    </lineage>
</organism>
<dbReference type="RefSeq" id="WP_092612831.1">
    <property type="nucleotide sequence ID" value="NZ_FNHU01000020.1"/>
</dbReference>
<dbReference type="InterPro" id="IPR052509">
    <property type="entry name" value="Metal_resp_DNA-bind_regulator"/>
</dbReference>
<evidence type="ECO:0000313" key="2">
    <source>
        <dbReference type="EMBL" id="SDN25049.1"/>
    </source>
</evidence>
<dbReference type="InterPro" id="IPR036388">
    <property type="entry name" value="WH-like_DNA-bd_sf"/>
</dbReference>
<gene>
    <name evidence="2" type="ORF">SAMN04487766_1207</name>
</gene>
<evidence type="ECO:0000259" key="1">
    <source>
        <dbReference type="Pfam" id="PF03551"/>
    </source>
</evidence>
<dbReference type="PANTHER" id="PTHR33169:SF14">
    <property type="entry name" value="TRANSCRIPTIONAL REGULATOR RV3488"/>
    <property type="match status" value="1"/>
</dbReference>
<dbReference type="Gene3D" id="1.10.10.10">
    <property type="entry name" value="Winged helix-like DNA-binding domain superfamily/Winged helix DNA-binding domain"/>
    <property type="match status" value="1"/>
</dbReference>
<reference evidence="2 3" key="1">
    <citation type="submission" date="2016-10" db="EMBL/GenBank/DDBJ databases">
        <authorList>
            <person name="de Groot N.N."/>
        </authorList>
    </citation>
    <scope>NUCLEOTIDE SEQUENCE [LARGE SCALE GENOMIC DNA]</scope>
    <source>
        <strain evidence="2 3">KPR-7B</strain>
    </source>
</reference>